<dbReference type="PANTHER" id="PTHR42872">
    <property type="entry name" value="PROTEIN-GLUTAMATE METHYLESTERASE/PROTEIN-GLUTAMINE GLUTAMINASE"/>
    <property type="match status" value="1"/>
</dbReference>
<dbReference type="Pfam" id="PF00072">
    <property type="entry name" value="Response_reg"/>
    <property type="match status" value="1"/>
</dbReference>
<dbReference type="InterPro" id="IPR035909">
    <property type="entry name" value="CheB_C"/>
</dbReference>
<dbReference type="Pfam" id="PF01339">
    <property type="entry name" value="CheB_methylest"/>
    <property type="match status" value="1"/>
</dbReference>
<keyword evidence="3 5" id="KW-0378">Hydrolase</keyword>
<comment type="function">
    <text evidence="5">Involved in chemotaxis. Part of a chemotaxis signal transduction system that modulates chemotaxis in response to various stimuli. Catalyzes the demethylation of specific methylglutamate residues introduced into the chemoreceptors (methyl-accepting chemotaxis proteins or MCP) by CheR. Also mediates the irreversible deamidation of specific glutamine residues to glutamic acid.</text>
</comment>
<feature type="domain" description="Response regulatory" evidence="9">
    <location>
        <begin position="7"/>
        <end position="124"/>
    </location>
</feature>
<name>A0ABQ1VU35_9BACL</name>
<dbReference type="SUPFAM" id="SSF52172">
    <property type="entry name" value="CheY-like"/>
    <property type="match status" value="1"/>
</dbReference>
<dbReference type="SMART" id="SM00448">
    <property type="entry name" value="REC"/>
    <property type="match status" value="1"/>
</dbReference>
<evidence type="ECO:0000256" key="2">
    <source>
        <dbReference type="ARBA" id="ARBA00022500"/>
    </source>
</evidence>
<dbReference type="PROSITE" id="PS50122">
    <property type="entry name" value="CHEB"/>
    <property type="match status" value="1"/>
</dbReference>
<comment type="caution">
    <text evidence="11">The sequence shown here is derived from an EMBL/GenBank/DDBJ whole genome shotgun (WGS) entry which is preliminary data.</text>
</comment>
<dbReference type="Proteomes" id="UP000608420">
    <property type="component" value="Unassembled WGS sequence"/>
</dbReference>
<comment type="domain">
    <text evidence="5">Contains a C-terminal catalytic domain, and an N-terminal region which modulates catalytic activity.</text>
</comment>
<keyword evidence="5 7" id="KW-0597">Phosphoprotein</keyword>
<proteinExistence type="inferred from homology"/>
<feature type="modified residue" description="4-aspartylphosphate" evidence="5 7">
    <location>
        <position position="58"/>
    </location>
</feature>
<dbReference type="PROSITE" id="PS50110">
    <property type="entry name" value="RESPONSE_REGULATORY"/>
    <property type="match status" value="1"/>
</dbReference>
<sequence length="476" mass="51319">MREMSYRVMVVDDSGFMRKIISDLIELDSSFQVVATATNGREAIEKVAELKPDLVTMDVEMPEMNGLESLKVIMKEHPLPVIMLSGINEEGMRETIMALELGAFDFIRKPSASTSSYDIGQVGKELREQMKAAMLAKERRELRQAALEAKLQEAMPPLPEIPAAPPSRQPKPELERRTAGKPDSTAKVKPGSKPVAGNRADKPAASARQKGPQKPAFVKSSELTIATPEPAELPQQLIAPVAASKEAPVKPGPAKVTKESKLPKSSLPKQEPVDLERLLTRAKTGYTDLVAIGTSTGGPKALKAVLEKLPADFPAPIIIVQHMPPNFTKSLAQRLNTLSALNVMEAEAGMELLPGSAYVAPGGLHMQVVPRVGGGYQIALSHFEARNGHRPSVDVMFESLLPLQGLKRHLVLLTGMGSDGARAMKRLYDAGVTSTIAESEESCVVYGMPRSAIELGCVSQVLSLEQVGPKLVQIVK</sequence>
<dbReference type="CDD" id="cd16432">
    <property type="entry name" value="CheB_Rec"/>
    <property type="match status" value="1"/>
</dbReference>
<feature type="domain" description="CheB-type methylesterase" evidence="10">
    <location>
        <begin position="285"/>
        <end position="476"/>
    </location>
</feature>
<feature type="compositionally biased region" description="Basic and acidic residues" evidence="8">
    <location>
        <begin position="170"/>
        <end position="186"/>
    </location>
</feature>
<feature type="active site" evidence="5 6">
    <location>
        <position position="322"/>
    </location>
</feature>
<feature type="region of interest" description="Disordered" evidence="8">
    <location>
        <begin position="153"/>
        <end position="217"/>
    </location>
</feature>
<evidence type="ECO:0000313" key="11">
    <source>
        <dbReference type="EMBL" id="GGF96958.1"/>
    </source>
</evidence>
<comment type="catalytic activity">
    <reaction evidence="4 5">
        <text>[protein]-L-glutamate 5-O-methyl ester + H2O = L-glutamyl-[protein] + methanol + H(+)</text>
        <dbReference type="Rhea" id="RHEA:23236"/>
        <dbReference type="Rhea" id="RHEA-COMP:10208"/>
        <dbReference type="Rhea" id="RHEA-COMP:10311"/>
        <dbReference type="ChEBI" id="CHEBI:15377"/>
        <dbReference type="ChEBI" id="CHEBI:15378"/>
        <dbReference type="ChEBI" id="CHEBI:17790"/>
        <dbReference type="ChEBI" id="CHEBI:29973"/>
        <dbReference type="ChEBI" id="CHEBI:82795"/>
        <dbReference type="EC" id="3.1.1.61"/>
    </reaction>
</comment>
<organism evidence="11 12">
    <name type="scientific">Paenibacillus aceti</name>
    <dbReference type="NCBI Taxonomy" id="1820010"/>
    <lineage>
        <taxon>Bacteria</taxon>
        <taxon>Bacillati</taxon>
        <taxon>Bacillota</taxon>
        <taxon>Bacilli</taxon>
        <taxon>Bacillales</taxon>
        <taxon>Paenibacillaceae</taxon>
        <taxon>Paenibacillus</taxon>
    </lineage>
</organism>
<dbReference type="InterPro" id="IPR008248">
    <property type="entry name" value="CheB-like"/>
</dbReference>
<dbReference type="Gene3D" id="3.40.50.180">
    <property type="entry name" value="Methylesterase CheB, C-terminal domain"/>
    <property type="match status" value="1"/>
</dbReference>
<evidence type="ECO:0000256" key="4">
    <source>
        <dbReference type="ARBA" id="ARBA00048267"/>
    </source>
</evidence>
<dbReference type="InterPro" id="IPR001789">
    <property type="entry name" value="Sig_transdc_resp-reg_receiver"/>
</dbReference>
<comment type="subcellular location">
    <subcellularLocation>
        <location evidence="5">Cytoplasm</location>
    </subcellularLocation>
</comment>
<evidence type="ECO:0000256" key="7">
    <source>
        <dbReference type="PROSITE-ProRule" id="PRU00169"/>
    </source>
</evidence>
<dbReference type="SUPFAM" id="SSF52738">
    <property type="entry name" value="Methylesterase CheB, C-terminal domain"/>
    <property type="match status" value="1"/>
</dbReference>
<feature type="compositionally biased region" description="Pro residues" evidence="8">
    <location>
        <begin position="156"/>
        <end position="169"/>
    </location>
</feature>
<feature type="active site" evidence="5 6">
    <location>
        <position position="295"/>
    </location>
</feature>
<evidence type="ECO:0000259" key="10">
    <source>
        <dbReference type="PROSITE" id="PS50122"/>
    </source>
</evidence>
<dbReference type="CDD" id="cd17541">
    <property type="entry name" value="REC_CheB-like"/>
    <property type="match status" value="1"/>
</dbReference>
<keyword evidence="12" id="KW-1185">Reference proteome</keyword>
<dbReference type="NCBIfam" id="NF001965">
    <property type="entry name" value="PRK00742.1"/>
    <property type="match status" value="1"/>
</dbReference>
<dbReference type="HAMAP" id="MF_00099">
    <property type="entry name" value="CheB_chemtxs"/>
    <property type="match status" value="1"/>
</dbReference>
<dbReference type="InterPro" id="IPR011006">
    <property type="entry name" value="CheY-like_superfamily"/>
</dbReference>
<evidence type="ECO:0000256" key="3">
    <source>
        <dbReference type="ARBA" id="ARBA00022801"/>
    </source>
</evidence>
<dbReference type="InterPro" id="IPR000673">
    <property type="entry name" value="Sig_transdc_resp-reg_Me-estase"/>
</dbReference>
<evidence type="ECO:0000256" key="1">
    <source>
        <dbReference type="ARBA" id="ARBA00022490"/>
    </source>
</evidence>
<keyword evidence="2 5" id="KW-0145">Chemotaxis</keyword>
<protein>
    <recommendedName>
        <fullName evidence="5">Protein-glutamate methylesterase/protein-glutamine glutaminase</fullName>
        <ecNumber evidence="5">3.1.1.61</ecNumber>
        <ecNumber evidence="5">3.5.1.44</ecNumber>
    </recommendedName>
</protein>
<dbReference type="Gene3D" id="3.40.50.2300">
    <property type="match status" value="1"/>
</dbReference>
<evidence type="ECO:0000256" key="8">
    <source>
        <dbReference type="SAM" id="MobiDB-lite"/>
    </source>
</evidence>
<dbReference type="EMBL" id="BMIW01000010">
    <property type="protein sequence ID" value="GGF96958.1"/>
    <property type="molecule type" value="Genomic_DNA"/>
</dbReference>
<feature type="region of interest" description="Disordered" evidence="8">
    <location>
        <begin position="244"/>
        <end position="274"/>
    </location>
</feature>
<dbReference type="EC" id="3.1.1.61" evidence="5"/>
<dbReference type="EC" id="3.5.1.44" evidence="5"/>
<evidence type="ECO:0000259" key="9">
    <source>
        <dbReference type="PROSITE" id="PS50110"/>
    </source>
</evidence>
<comment type="PTM">
    <text evidence="5">Phosphorylated by CheA. Phosphorylation of the N-terminal regulatory domain activates the methylesterase activity.</text>
</comment>
<gene>
    <name evidence="5" type="primary">cheB</name>
    <name evidence="11" type="ORF">GCM10010913_18180</name>
</gene>
<keyword evidence="1 5" id="KW-0963">Cytoplasm</keyword>
<feature type="active site" evidence="5 6">
    <location>
        <position position="419"/>
    </location>
</feature>
<evidence type="ECO:0000256" key="5">
    <source>
        <dbReference type="HAMAP-Rule" id="MF_00099"/>
    </source>
</evidence>
<comment type="catalytic activity">
    <reaction evidence="5">
        <text>L-glutaminyl-[protein] + H2O = L-glutamyl-[protein] + NH4(+)</text>
        <dbReference type="Rhea" id="RHEA:16441"/>
        <dbReference type="Rhea" id="RHEA-COMP:10207"/>
        <dbReference type="Rhea" id="RHEA-COMP:10208"/>
        <dbReference type="ChEBI" id="CHEBI:15377"/>
        <dbReference type="ChEBI" id="CHEBI:28938"/>
        <dbReference type="ChEBI" id="CHEBI:29973"/>
        <dbReference type="ChEBI" id="CHEBI:30011"/>
        <dbReference type="EC" id="3.5.1.44"/>
    </reaction>
</comment>
<comment type="similarity">
    <text evidence="5">Belongs to the CheB family.</text>
</comment>
<evidence type="ECO:0000256" key="6">
    <source>
        <dbReference type="PROSITE-ProRule" id="PRU00050"/>
    </source>
</evidence>
<dbReference type="PANTHER" id="PTHR42872:SF6">
    <property type="entry name" value="PROTEIN-GLUTAMATE METHYLESTERASE_PROTEIN-GLUTAMINE GLUTAMINASE"/>
    <property type="match status" value="1"/>
</dbReference>
<reference evidence="12" key="1">
    <citation type="journal article" date="2019" name="Int. J. Syst. Evol. Microbiol.">
        <title>The Global Catalogue of Microorganisms (GCM) 10K type strain sequencing project: providing services to taxonomists for standard genome sequencing and annotation.</title>
        <authorList>
            <consortium name="The Broad Institute Genomics Platform"/>
            <consortium name="The Broad Institute Genome Sequencing Center for Infectious Disease"/>
            <person name="Wu L."/>
            <person name="Ma J."/>
        </authorList>
    </citation>
    <scope>NUCLEOTIDE SEQUENCE [LARGE SCALE GENOMIC DNA]</scope>
    <source>
        <strain evidence="12">CGMCC 1.15420</strain>
    </source>
</reference>
<accession>A0ABQ1VU35</accession>
<evidence type="ECO:0000313" key="12">
    <source>
        <dbReference type="Proteomes" id="UP000608420"/>
    </source>
</evidence>